<evidence type="ECO:0000256" key="4">
    <source>
        <dbReference type="ARBA" id="ARBA00022806"/>
    </source>
</evidence>
<dbReference type="GO" id="GO:0016787">
    <property type="term" value="F:hydrolase activity"/>
    <property type="evidence" value="ECO:0007669"/>
    <property type="project" value="UniProtKB-KW"/>
</dbReference>
<dbReference type="InterPro" id="IPR011545">
    <property type="entry name" value="DEAD/DEAH_box_helicase_dom"/>
</dbReference>
<dbReference type="EC" id="3.6.4.13" evidence="1"/>
<reference evidence="11" key="1">
    <citation type="submission" date="2022-03" db="EMBL/GenBank/DDBJ databases">
        <authorList>
            <person name="Sayadi A."/>
        </authorList>
    </citation>
    <scope>NUCLEOTIDE SEQUENCE</scope>
</reference>
<feature type="domain" description="Helicase C-terminal" evidence="9">
    <location>
        <begin position="260"/>
        <end position="410"/>
    </location>
</feature>
<keyword evidence="2" id="KW-0547">Nucleotide-binding</keyword>
<evidence type="ECO:0000256" key="6">
    <source>
        <dbReference type="PROSITE-ProRule" id="PRU00552"/>
    </source>
</evidence>
<keyword evidence="4" id="KW-0347">Helicase</keyword>
<dbReference type="GO" id="GO:0003724">
    <property type="term" value="F:RNA helicase activity"/>
    <property type="evidence" value="ECO:0007669"/>
    <property type="project" value="UniProtKB-EC"/>
</dbReference>
<keyword evidence="5" id="KW-0067">ATP-binding</keyword>
<feature type="region of interest" description="Disordered" evidence="7">
    <location>
        <begin position="439"/>
        <end position="509"/>
    </location>
</feature>
<dbReference type="Gene3D" id="3.40.50.300">
    <property type="entry name" value="P-loop containing nucleotide triphosphate hydrolases"/>
    <property type="match status" value="2"/>
</dbReference>
<dbReference type="AlphaFoldDB" id="A0A9P0P006"/>
<evidence type="ECO:0000313" key="11">
    <source>
        <dbReference type="EMBL" id="CAH1959744.1"/>
    </source>
</evidence>
<feature type="compositionally biased region" description="Basic residues" evidence="7">
    <location>
        <begin position="451"/>
        <end position="463"/>
    </location>
</feature>
<dbReference type="Pfam" id="PF00270">
    <property type="entry name" value="DEAD"/>
    <property type="match status" value="1"/>
</dbReference>
<keyword evidence="3" id="KW-0378">Hydrolase</keyword>
<evidence type="ECO:0000256" key="7">
    <source>
        <dbReference type="SAM" id="MobiDB-lite"/>
    </source>
</evidence>
<evidence type="ECO:0000313" key="12">
    <source>
        <dbReference type="Proteomes" id="UP001152888"/>
    </source>
</evidence>
<dbReference type="CDD" id="cd18787">
    <property type="entry name" value="SF2_C_DEAD"/>
    <property type="match status" value="1"/>
</dbReference>
<dbReference type="Proteomes" id="UP001152888">
    <property type="component" value="Unassembled WGS sequence"/>
</dbReference>
<comment type="caution">
    <text evidence="11">The sequence shown here is derived from an EMBL/GenBank/DDBJ whole genome shotgun (WGS) entry which is preliminary data.</text>
</comment>
<dbReference type="PROSITE" id="PS00039">
    <property type="entry name" value="DEAD_ATP_HELICASE"/>
    <property type="match status" value="1"/>
</dbReference>
<evidence type="ECO:0000256" key="2">
    <source>
        <dbReference type="ARBA" id="ARBA00022741"/>
    </source>
</evidence>
<evidence type="ECO:0000259" key="9">
    <source>
        <dbReference type="PROSITE" id="PS51194"/>
    </source>
</evidence>
<feature type="short sequence motif" description="Q motif" evidence="6">
    <location>
        <begin position="24"/>
        <end position="52"/>
    </location>
</feature>
<feature type="compositionally biased region" description="Polar residues" evidence="7">
    <location>
        <begin position="616"/>
        <end position="625"/>
    </location>
</feature>
<dbReference type="PANTHER" id="PTHR47958">
    <property type="entry name" value="ATP-DEPENDENT RNA HELICASE DBP3"/>
    <property type="match status" value="1"/>
</dbReference>
<evidence type="ECO:0000256" key="1">
    <source>
        <dbReference type="ARBA" id="ARBA00012552"/>
    </source>
</evidence>
<sequence length="946" mass="106794">MSGHLAHCLVGSTRTKDVLTDDEITFDSLLLPKHIFEGLKRNGFQKPSPIQLKAIPVGRCGFDIIVKSKSGTGKTIVFTTVALETIDTNKKFPTVLILCPTREIAVQVQEVIQLVGCCMEGLKVESFIGGTPLQEDKDKCNNCHIVVGTPGRIKHLINNGVLKSEYLSLFILDEADKLMEDSFLSDINEIYNSLPSKKQIITASATYPNSLEKYLSEYMVSPTFITAELGTPLLLGLKQFVSIVDKPGDMCIQICEKVEELRRILSTVTFTQCLVFFNYQRRTQSITNVLNRSEFQATCIHAHQTQPERLAAVNNFKSFKCRILLSTDLTARGIDAANVDLVINFDIPTDAMTYLHRMGRAGRYGSTGACINITLIDELEVLQKILGCIGGSEISIPKLPEFAGSIQDLLRIEVPPENCISGIVSETPTSDIRSRINDLKKGKHSEEMKQKNIHKAKKAKKQAKQNIDKKQDNNSLPMSVSSKNESNKSTALPSKKANENQEDNVDSGNVENLKKQVSEVGNSEILASLASGTFQFKTKDQANMSRDASSNNAKKNNDVDFQKFLEKRMAGFNRESILDSLVSDAFQFNATPKPNLTVPEVKRDTTQPFEEKKNVRSPTSSNEFNKQCQKKQKLEDTYCKNKALLDITKILINPDSTKPEETSLQACLDTLKLNEKVKVTKFSEKDTAEILDVIKSDRPISDEEETKDSKAYVKENVGTSSQGTESVDVERVLEIAFNTIVRSTNDNLEECLEKLQKKTGEPENVNESVSMVVNDGLSEDSKETDPGPVEIMKWVPVKPGKNDQSRSRQMSNAEQDTTLWVLNQNQETQEDENSHGNLDGENEQYDCNNEVVLDRWEPVEDSTSQEYHRQYALQTAHRDIERYDRFQQYFDVCSESLWNNGLRFGDVTTFDEWFCYEWEAQLYEVRNYVQQNVYLDEMNRTRHFNR</sequence>
<protein>
    <recommendedName>
        <fullName evidence="1">RNA helicase</fullName>
        <ecNumber evidence="1">3.6.4.13</ecNumber>
    </recommendedName>
</protein>
<dbReference type="CDD" id="cd17943">
    <property type="entry name" value="DEADc_DDX20"/>
    <property type="match status" value="1"/>
</dbReference>
<feature type="compositionally biased region" description="Basic and acidic residues" evidence="7">
    <location>
        <begin position="439"/>
        <end position="450"/>
    </location>
</feature>
<dbReference type="InterPro" id="IPR014014">
    <property type="entry name" value="RNA_helicase_DEAD_Q_motif"/>
</dbReference>
<dbReference type="PROSITE" id="PS51195">
    <property type="entry name" value="Q_MOTIF"/>
    <property type="match status" value="1"/>
</dbReference>
<dbReference type="SMART" id="SM00490">
    <property type="entry name" value="HELICc"/>
    <property type="match status" value="1"/>
</dbReference>
<dbReference type="InterPro" id="IPR000629">
    <property type="entry name" value="RNA-helicase_DEAD-box_CS"/>
</dbReference>
<evidence type="ECO:0000256" key="5">
    <source>
        <dbReference type="ARBA" id="ARBA00022840"/>
    </source>
</evidence>
<dbReference type="PROSITE" id="PS51192">
    <property type="entry name" value="HELICASE_ATP_BIND_1"/>
    <property type="match status" value="1"/>
</dbReference>
<evidence type="ECO:0000259" key="10">
    <source>
        <dbReference type="PROSITE" id="PS51195"/>
    </source>
</evidence>
<organism evidence="11 12">
    <name type="scientific">Acanthoscelides obtectus</name>
    <name type="common">Bean weevil</name>
    <name type="synonym">Bruchus obtectus</name>
    <dbReference type="NCBI Taxonomy" id="200917"/>
    <lineage>
        <taxon>Eukaryota</taxon>
        <taxon>Metazoa</taxon>
        <taxon>Ecdysozoa</taxon>
        <taxon>Arthropoda</taxon>
        <taxon>Hexapoda</taxon>
        <taxon>Insecta</taxon>
        <taxon>Pterygota</taxon>
        <taxon>Neoptera</taxon>
        <taxon>Endopterygota</taxon>
        <taxon>Coleoptera</taxon>
        <taxon>Polyphaga</taxon>
        <taxon>Cucujiformia</taxon>
        <taxon>Chrysomeloidea</taxon>
        <taxon>Chrysomelidae</taxon>
        <taxon>Bruchinae</taxon>
        <taxon>Bruchini</taxon>
        <taxon>Acanthoscelides</taxon>
    </lineage>
</organism>
<proteinExistence type="predicted"/>
<feature type="domain" description="Helicase ATP-binding" evidence="8">
    <location>
        <begin position="55"/>
        <end position="225"/>
    </location>
</feature>
<accession>A0A9P0P006</accession>
<dbReference type="InterPro" id="IPR027417">
    <property type="entry name" value="P-loop_NTPase"/>
</dbReference>
<dbReference type="PROSITE" id="PS51194">
    <property type="entry name" value="HELICASE_CTER"/>
    <property type="match status" value="1"/>
</dbReference>
<dbReference type="GO" id="GO:0010468">
    <property type="term" value="P:regulation of gene expression"/>
    <property type="evidence" value="ECO:0007669"/>
    <property type="project" value="UniProtKB-ARBA"/>
</dbReference>
<dbReference type="Pfam" id="PF00271">
    <property type="entry name" value="Helicase_C"/>
    <property type="match status" value="1"/>
</dbReference>
<feature type="compositionally biased region" description="Basic and acidic residues" evidence="7">
    <location>
        <begin position="605"/>
        <end position="614"/>
    </location>
</feature>
<dbReference type="OrthoDB" id="434041at2759"/>
<name>A0A9P0P006_ACAOB</name>
<dbReference type="SUPFAM" id="SSF52540">
    <property type="entry name" value="P-loop containing nucleoside triphosphate hydrolases"/>
    <property type="match status" value="1"/>
</dbReference>
<evidence type="ECO:0000256" key="3">
    <source>
        <dbReference type="ARBA" id="ARBA00022801"/>
    </source>
</evidence>
<feature type="compositionally biased region" description="Polar residues" evidence="7">
    <location>
        <begin position="475"/>
        <end position="492"/>
    </location>
</feature>
<feature type="region of interest" description="Disordered" evidence="7">
    <location>
        <begin position="605"/>
        <end position="625"/>
    </location>
</feature>
<gene>
    <name evidence="11" type="ORF">ACAOBT_LOCUS3348</name>
</gene>
<dbReference type="InterPro" id="IPR014001">
    <property type="entry name" value="Helicase_ATP-bd"/>
</dbReference>
<dbReference type="EMBL" id="CAKOFQ010006683">
    <property type="protein sequence ID" value="CAH1959744.1"/>
    <property type="molecule type" value="Genomic_DNA"/>
</dbReference>
<keyword evidence="12" id="KW-1185">Reference proteome</keyword>
<feature type="domain" description="DEAD-box RNA helicase Q" evidence="10">
    <location>
        <begin position="24"/>
        <end position="52"/>
    </location>
</feature>
<evidence type="ECO:0000259" key="8">
    <source>
        <dbReference type="PROSITE" id="PS51192"/>
    </source>
</evidence>
<dbReference type="SMART" id="SM00487">
    <property type="entry name" value="DEXDc"/>
    <property type="match status" value="1"/>
</dbReference>
<dbReference type="GO" id="GO:0005524">
    <property type="term" value="F:ATP binding"/>
    <property type="evidence" value="ECO:0007669"/>
    <property type="project" value="UniProtKB-KW"/>
</dbReference>
<dbReference type="InterPro" id="IPR001650">
    <property type="entry name" value="Helicase_C-like"/>
</dbReference>
<dbReference type="GO" id="GO:0003676">
    <property type="term" value="F:nucleic acid binding"/>
    <property type="evidence" value="ECO:0007669"/>
    <property type="project" value="InterPro"/>
</dbReference>